<organism evidence="4 5">
    <name type="scientific">Arthrobacter nitrophenolicus</name>
    <dbReference type="NCBI Taxonomy" id="683150"/>
    <lineage>
        <taxon>Bacteria</taxon>
        <taxon>Bacillati</taxon>
        <taxon>Actinomycetota</taxon>
        <taxon>Actinomycetes</taxon>
        <taxon>Micrococcales</taxon>
        <taxon>Micrococcaceae</taxon>
        <taxon>Arthrobacter</taxon>
    </lineage>
</organism>
<dbReference type="EMBL" id="AOFD01000015">
    <property type="protein sequence ID" value="ELT44946.1"/>
    <property type="molecule type" value="Genomic_DNA"/>
</dbReference>
<name>L8TTA2_9MICC</name>
<sequence>MRLIGSMLMPPLLGGVLALALAGPSALLPASADDAPPGGYPSWEDVQKAQQSEAGKAAEIEKITGLLQGLQSESETLGAAAVVSAADYALADAALQSATTRVDALAGQAAEANAELQRHQQAIGALAARSYKTGGTTMGLFVALEALENNSIHGLNVVEVVGAKTADLVSRAEAAGKATAALAEQEKAARAERERLSGEAKAKLDAARSAQDAVARQVAEEQRRSGELTAQLASLKGTTAALEGEYRQGRAALAAYEAAQAAKRAAAEEQARRQAAADAALAAAQKPPAPPNPAQAVPVPVNPPPVNPAPVNTNPAPADPGPVAPAPASPAPPAVVVPSVPGGAVNDPAAAKSYASGRLASYGWGQDQFLCLAQLWTKESNWLTTATNPYSGAYGIPQALPPGKLGSAGSDWLTSYRTQIEWGLGYIPGPLPDTLRGVGPLRGQELVLRGALGFLHARF</sequence>
<feature type="compositionally biased region" description="Pro residues" evidence="2">
    <location>
        <begin position="317"/>
        <end position="332"/>
    </location>
</feature>
<keyword evidence="1" id="KW-0175">Coiled coil</keyword>
<keyword evidence="3" id="KW-0732">Signal</keyword>
<evidence type="ECO:0000256" key="1">
    <source>
        <dbReference type="SAM" id="Coils"/>
    </source>
</evidence>
<evidence type="ECO:0000313" key="5">
    <source>
        <dbReference type="Proteomes" id="UP000011189"/>
    </source>
</evidence>
<keyword evidence="5" id="KW-1185">Reference proteome</keyword>
<feature type="coiled-coil region" evidence="1">
    <location>
        <begin position="95"/>
        <end position="129"/>
    </location>
</feature>
<proteinExistence type="predicted"/>
<protein>
    <submittedName>
        <fullName evidence="4">Membrane-bound transglycosylase</fullName>
    </submittedName>
</protein>
<reference evidence="5" key="1">
    <citation type="journal article" date="2013" name="Genome Announc.">
        <title>Draft Genome Sequence of the 2-Chloro-4-Nitrophenol-Degrading Bacterium Arthrobacter sp. Strain SJCon.</title>
        <authorList>
            <person name="Vikram S."/>
            <person name="Kumar S."/>
            <person name="Vaidya B."/>
            <person name="Pinnaka A.K."/>
            <person name="Raghava G.P."/>
        </authorList>
    </citation>
    <scope>NUCLEOTIDE SEQUENCE [LARGE SCALE GENOMIC DNA]</scope>
    <source>
        <strain evidence="5">SJCon</strain>
    </source>
</reference>
<evidence type="ECO:0000256" key="3">
    <source>
        <dbReference type="SAM" id="SignalP"/>
    </source>
</evidence>
<dbReference type="AlphaFoldDB" id="L8TTA2"/>
<evidence type="ECO:0000256" key="2">
    <source>
        <dbReference type="SAM" id="MobiDB-lite"/>
    </source>
</evidence>
<dbReference type="PATRIC" id="fig|683150.5.peg.1785"/>
<feature type="chain" id="PRO_5003996898" evidence="3">
    <location>
        <begin position="33"/>
        <end position="459"/>
    </location>
</feature>
<accession>L8TTA2</accession>
<evidence type="ECO:0000313" key="4">
    <source>
        <dbReference type="EMBL" id="ELT44946.1"/>
    </source>
</evidence>
<dbReference type="Proteomes" id="UP000011189">
    <property type="component" value="Unassembled WGS sequence"/>
</dbReference>
<feature type="region of interest" description="Disordered" evidence="2">
    <location>
        <begin position="32"/>
        <end position="51"/>
    </location>
</feature>
<dbReference type="RefSeq" id="WP_009357470.1">
    <property type="nucleotide sequence ID" value="NZ_AOFD01000015.1"/>
</dbReference>
<feature type="signal peptide" evidence="3">
    <location>
        <begin position="1"/>
        <end position="32"/>
    </location>
</feature>
<feature type="compositionally biased region" description="Low complexity" evidence="2">
    <location>
        <begin position="273"/>
        <end position="286"/>
    </location>
</feature>
<gene>
    <name evidence="4" type="ORF">G205_08933</name>
</gene>
<comment type="caution">
    <text evidence="4">The sequence shown here is derived from an EMBL/GenBank/DDBJ whole genome shotgun (WGS) entry which is preliminary data.</text>
</comment>
<feature type="region of interest" description="Disordered" evidence="2">
    <location>
        <begin position="267"/>
        <end position="332"/>
    </location>
</feature>